<evidence type="ECO:0000256" key="4">
    <source>
        <dbReference type="ARBA" id="ARBA00022824"/>
    </source>
</evidence>
<organism evidence="9 10">
    <name type="scientific">Rhizophagus clarus</name>
    <dbReference type="NCBI Taxonomy" id="94130"/>
    <lineage>
        <taxon>Eukaryota</taxon>
        <taxon>Fungi</taxon>
        <taxon>Fungi incertae sedis</taxon>
        <taxon>Mucoromycota</taxon>
        <taxon>Glomeromycotina</taxon>
        <taxon>Glomeromycetes</taxon>
        <taxon>Glomerales</taxon>
        <taxon>Glomeraceae</taxon>
        <taxon>Rhizophagus</taxon>
    </lineage>
</organism>
<feature type="transmembrane region" description="Helical" evidence="7">
    <location>
        <begin position="21"/>
        <end position="46"/>
    </location>
</feature>
<comment type="similarity">
    <text evidence="2 7">Belongs to the derlin family.</text>
</comment>
<evidence type="ECO:0000256" key="7">
    <source>
        <dbReference type="RuleBase" id="RU363059"/>
    </source>
</evidence>
<protein>
    <recommendedName>
        <fullName evidence="7">Derlin</fullName>
    </recommendedName>
</protein>
<feature type="transmembrane region" description="Helical" evidence="7">
    <location>
        <begin position="156"/>
        <end position="181"/>
    </location>
</feature>
<reference evidence="9" key="1">
    <citation type="submission" date="2019-10" db="EMBL/GenBank/DDBJ databases">
        <title>Conservation and host-specific expression of non-tandemly repeated heterogenous ribosome RNA gene in arbuscular mycorrhizal fungi.</title>
        <authorList>
            <person name="Maeda T."/>
            <person name="Kobayashi Y."/>
            <person name="Nakagawa T."/>
            <person name="Ezawa T."/>
            <person name="Yamaguchi K."/>
            <person name="Bino T."/>
            <person name="Nishimoto Y."/>
            <person name="Shigenobu S."/>
            <person name="Kawaguchi M."/>
        </authorList>
    </citation>
    <scope>NUCLEOTIDE SEQUENCE</scope>
    <source>
        <strain evidence="9">HR1</strain>
    </source>
</reference>
<feature type="transmembrane region" description="Helical" evidence="7">
    <location>
        <begin position="103"/>
        <end position="136"/>
    </location>
</feature>
<comment type="caution">
    <text evidence="9">The sequence shown here is derived from an EMBL/GenBank/DDBJ whole genome shotgun (WGS) entry which is preliminary data.</text>
</comment>
<sequence>MNRQQRQPQNEIVSWYNDIPICTKFLFTSFILVTVIGSTIINPFYLLHIPQYTFYKLQIWRLYTSFFFYKLSLSGAFQLYFLYTYSREVETTKFSGRTADYVFFLLFEALSILIIGWIFGLTLFNQSLVMAIIYIWSQHYREATVTFMFGLRFRGVYLPFVLLIFEILQAANPVASLIGIFTGHVYHYLQEIYPASGGTRFLNTPQWLYYWFPTNISSTGIQTSFGTILNPGRNVPRTESTSRHSWGRGNRLG</sequence>
<proteinExistence type="inferred from homology"/>
<keyword evidence="6 7" id="KW-0472">Membrane</keyword>
<feature type="transmembrane region" description="Helical" evidence="7">
    <location>
        <begin position="66"/>
        <end position="83"/>
    </location>
</feature>
<evidence type="ECO:0000313" key="10">
    <source>
        <dbReference type="Proteomes" id="UP000615446"/>
    </source>
</evidence>
<accession>A0A8H3L4K7</accession>
<name>A0A8H3L4K7_9GLOM</name>
<evidence type="ECO:0000256" key="2">
    <source>
        <dbReference type="ARBA" id="ARBA00008917"/>
    </source>
</evidence>
<dbReference type="Proteomes" id="UP000615446">
    <property type="component" value="Unassembled WGS sequence"/>
</dbReference>
<dbReference type="InterPro" id="IPR035952">
    <property type="entry name" value="Rhomboid-like_sf"/>
</dbReference>
<dbReference type="GO" id="GO:0005789">
    <property type="term" value="C:endoplasmic reticulum membrane"/>
    <property type="evidence" value="ECO:0007669"/>
    <property type="project" value="UniProtKB-SubCell"/>
</dbReference>
<evidence type="ECO:0000256" key="3">
    <source>
        <dbReference type="ARBA" id="ARBA00022692"/>
    </source>
</evidence>
<keyword evidence="4 7" id="KW-0256">Endoplasmic reticulum</keyword>
<comment type="subcellular location">
    <subcellularLocation>
        <location evidence="1 7">Endoplasmic reticulum membrane</location>
        <topology evidence="1 7">Multi-pass membrane protein</topology>
    </subcellularLocation>
</comment>
<dbReference type="SUPFAM" id="SSF144091">
    <property type="entry name" value="Rhomboid-like"/>
    <property type="match status" value="1"/>
</dbReference>
<evidence type="ECO:0000313" key="9">
    <source>
        <dbReference type="EMBL" id="GES80544.1"/>
    </source>
</evidence>
<evidence type="ECO:0000256" key="5">
    <source>
        <dbReference type="ARBA" id="ARBA00022989"/>
    </source>
</evidence>
<comment type="function">
    <text evidence="7">May be involved in the degradation of misfolded endoplasmic reticulum (ER) luminal proteins.</text>
</comment>
<dbReference type="GO" id="GO:0006950">
    <property type="term" value="P:response to stress"/>
    <property type="evidence" value="ECO:0007669"/>
    <property type="project" value="UniProtKB-ARBA"/>
</dbReference>
<dbReference type="EMBL" id="BLAL01000050">
    <property type="protein sequence ID" value="GES80544.1"/>
    <property type="molecule type" value="Genomic_DNA"/>
</dbReference>
<dbReference type="InterPro" id="IPR007599">
    <property type="entry name" value="DER1"/>
</dbReference>
<evidence type="ECO:0000256" key="8">
    <source>
        <dbReference type="SAM" id="MobiDB-lite"/>
    </source>
</evidence>
<evidence type="ECO:0000256" key="1">
    <source>
        <dbReference type="ARBA" id="ARBA00004477"/>
    </source>
</evidence>
<dbReference type="Pfam" id="PF04511">
    <property type="entry name" value="DER1"/>
    <property type="match status" value="1"/>
</dbReference>
<feature type="region of interest" description="Disordered" evidence="8">
    <location>
        <begin position="232"/>
        <end position="253"/>
    </location>
</feature>
<gene>
    <name evidence="9" type="ORF">RCL2_000781800</name>
</gene>
<dbReference type="PANTHER" id="PTHR11009">
    <property type="entry name" value="DER1-LIKE PROTEIN, DERLIN"/>
    <property type="match status" value="1"/>
</dbReference>
<dbReference type="OrthoDB" id="1716531at2759"/>
<dbReference type="AlphaFoldDB" id="A0A8H3L4K7"/>
<keyword evidence="3 7" id="KW-0812">Transmembrane</keyword>
<keyword evidence="5 7" id="KW-1133">Transmembrane helix</keyword>
<evidence type="ECO:0000256" key="6">
    <source>
        <dbReference type="ARBA" id="ARBA00023136"/>
    </source>
</evidence>